<sequence length="462" mass="49174">MTDVAEGEFSLTAGGVFMRNCDEGWYEMSQHEPREELYVDQYTLGLVGPDQEWAGTVTDGGTITTYTPPGCWGPMITPSFRGGHEVTRPIRVEGAEVGDAVAVHVRDVEVTSMATSTGSMAERAGAFQDDPFVDHRCPECGTAWPDSIVEGTGEDAIRCAECGANASSFGFEYGYTVAFDHENAVGITLDADGAHELALNAAEVMDIPENARQHPILLYEPDGMPGTLGRLRPFIGNIGTTPSVTMPDSHNAGDFGQNLIGAEHDYGVNTEADLEERTDGHMDIPEVRAGATLICPVDVDGAGLYVGDLHANQGDGELSLHTTDVSGTVTMDVEVIEGLELDGPIVLPNEADLPFISKPYGDAEREAGLDLGAEHDVDVTTEMGPLQVVGSGATVNAATQNAFDRASTLLDMREGEIRARCTFTGGVQIGRLPGVVQLDMLVPMELLADRGIDGLVREQYGL</sequence>
<dbReference type="Pfam" id="PF03069">
    <property type="entry name" value="FmdA_AmdA"/>
    <property type="match status" value="1"/>
</dbReference>
<dbReference type="Gene3D" id="2.60.120.580">
    <property type="entry name" value="Acetamidase/Formamidase-like domains"/>
    <property type="match status" value="2"/>
</dbReference>
<dbReference type="AlphaFoldDB" id="A0A830GCM4"/>
<comment type="caution">
    <text evidence="1">The sequence shown here is derived from an EMBL/GenBank/DDBJ whole genome shotgun (WGS) entry which is preliminary data.</text>
</comment>
<dbReference type="GO" id="GO:0016811">
    <property type="term" value="F:hydrolase activity, acting on carbon-nitrogen (but not peptide) bonds, in linear amides"/>
    <property type="evidence" value="ECO:0007669"/>
    <property type="project" value="InterPro"/>
</dbReference>
<keyword evidence="2" id="KW-1185">Reference proteome</keyword>
<dbReference type="PANTHER" id="PTHR31891:SF1">
    <property type="entry name" value="FORMAMIDASE C869.04-RELATED"/>
    <property type="match status" value="1"/>
</dbReference>
<dbReference type="SUPFAM" id="SSF141130">
    <property type="entry name" value="Acetamidase/Formamidase-like"/>
    <property type="match status" value="1"/>
</dbReference>
<protein>
    <submittedName>
        <fullName evidence="1">Acetamidase</fullName>
    </submittedName>
</protein>
<organism evidence="1 2">
    <name type="scientific">Halarchaeum nitratireducens</name>
    <dbReference type="NCBI Taxonomy" id="489913"/>
    <lineage>
        <taxon>Archaea</taxon>
        <taxon>Methanobacteriati</taxon>
        <taxon>Methanobacteriota</taxon>
        <taxon>Stenosarchaea group</taxon>
        <taxon>Halobacteria</taxon>
        <taxon>Halobacteriales</taxon>
        <taxon>Halobacteriaceae</taxon>
    </lineage>
</organism>
<accession>A0A830GCM4</accession>
<proteinExistence type="predicted"/>
<reference evidence="1 2" key="1">
    <citation type="journal article" date="2019" name="Int. J. Syst. Evol. Microbiol.">
        <title>The Global Catalogue of Microorganisms (GCM) 10K type strain sequencing project: providing services to taxonomists for standard genome sequencing and annotation.</title>
        <authorList>
            <consortium name="The Broad Institute Genomics Platform"/>
            <consortium name="The Broad Institute Genome Sequencing Center for Infectious Disease"/>
            <person name="Wu L."/>
            <person name="Ma J."/>
        </authorList>
    </citation>
    <scope>NUCLEOTIDE SEQUENCE [LARGE SCALE GENOMIC DNA]</scope>
    <source>
        <strain evidence="1 2">JCM 16331</strain>
    </source>
</reference>
<name>A0A830GCM4_9EURY</name>
<gene>
    <name evidence="1" type="ORF">GCM10009021_24080</name>
</gene>
<dbReference type="InterPro" id="IPR004304">
    <property type="entry name" value="FmdA_AmdA"/>
</dbReference>
<evidence type="ECO:0000313" key="1">
    <source>
        <dbReference type="EMBL" id="GGN21878.1"/>
    </source>
</evidence>
<dbReference type="PANTHER" id="PTHR31891">
    <property type="entry name" value="FORMAMIDASE C869.04-RELATED"/>
    <property type="match status" value="1"/>
</dbReference>
<dbReference type="EMBL" id="BMOQ01000006">
    <property type="protein sequence ID" value="GGN21878.1"/>
    <property type="molecule type" value="Genomic_DNA"/>
</dbReference>
<dbReference type="Proteomes" id="UP000608850">
    <property type="component" value="Unassembled WGS sequence"/>
</dbReference>
<evidence type="ECO:0000313" key="2">
    <source>
        <dbReference type="Proteomes" id="UP000608850"/>
    </source>
</evidence>